<accession>A0A3G8JGM9</accession>
<name>A0A3G8JGM9_9ACTN</name>
<feature type="region of interest" description="Disordered" evidence="1">
    <location>
        <begin position="65"/>
        <end position="87"/>
    </location>
</feature>
<evidence type="ECO:0000256" key="1">
    <source>
        <dbReference type="SAM" id="MobiDB-lite"/>
    </source>
</evidence>
<dbReference type="Pfam" id="PF04957">
    <property type="entry name" value="RMF"/>
    <property type="match status" value="1"/>
</dbReference>
<organism evidence="2 3">
    <name type="scientific">Gordonia insulae</name>
    <dbReference type="NCBI Taxonomy" id="2420509"/>
    <lineage>
        <taxon>Bacteria</taxon>
        <taxon>Bacillati</taxon>
        <taxon>Actinomycetota</taxon>
        <taxon>Actinomycetes</taxon>
        <taxon>Mycobacteriales</taxon>
        <taxon>Gordoniaceae</taxon>
        <taxon>Gordonia</taxon>
    </lineage>
</organism>
<dbReference type="Proteomes" id="UP000271469">
    <property type="component" value="Chromosome"/>
</dbReference>
<dbReference type="AlphaFoldDB" id="A0A3G8JGM9"/>
<sequence length="87" mass="9996">MVTPRERDRRSQLLPTAEAAKPAYLEGLSSRPAAANPYAGKRVLLSMWAFGNHEARRIAWREFQQREAERRRRGFSGRADDENRPSA</sequence>
<keyword evidence="3" id="KW-1185">Reference proteome</keyword>
<dbReference type="KEGG" id="gom:D7316_00168"/>
<reference evidence="2 3" key="1">
    <citation type="submission" date="2018-11" db="EMBL/GenBank/DDBJ databases">
        <title>Gordonia insulae sp. nov., isolated from an island soil.</title>
        <authorList>
            <person name="Kim Y.S."/>
            <person name="Kim S.B."/>
        </authorList>
    </citation>
    <scope>NUCLEOTIDE SEQUENCE [LARGE SCALE GENOMIC DNA]</scope>
    <source>
        <strain evidence="2 3">MMS17-SY073</strain>
    </source>
</reference>
<gene>
    <name evidence="2" type="ORF">D7316_00168</name>
</gene>
<evidence type="ECO:0000313" key="3">
    <source>
        <dbReference type="Proteomes" id="UP000271469"/>
    </source>
</evidence>
<dbReference type="InterPro" id="IPR007040">
    <property type="entry name" value="Ribosome_modulation_factor"/>
</dbReference>
<feature type="compositionally biased region" description="Basic and acidic residues" evidence="1">
    <location>
        <begin position="78"/>
        <end position="87"/>
    </location>
</feature>
<evidence type="ECO:0000313" key="2">
    <source>
        <dbReference type="EMBL" id="AZG43599.1"/>
    </source>
</evidence>
<dbReference type="EMBL" id="CP033972">
    <property type="protein sequence ID" value="AZG43599.1"/>
    <property type="molecule type" value="Genomic_DNA"/>
</dbReference>
<proteinExistence type="predicted"/>
<protein>
    <submittedName>
        <fullName evidence="2">Uncharacterized protein</fullName>
    </submittedName>
</protein>